<evidence type="ECO:0000313" key="3">
    <source>
        <dbReference type="EMBL" id="MFD2700836.1"/>
    </source>
</evidence>
<accession>A0ABW5SM53</accession>
<dbReference type="RefSeq" id="WP_379261872.1">
    <property type="nucleotide sequence ID" value="NZ_JBHUMJ010000002.1"/>
</dbReference>
<proteinExistence type="predicted"/>
<name>A0ABW5SM53_9BACL</name>
<evidence type="ECO:0000313" key="4">
    <source>
        <dbReference type="Proteomes" id="UP001597540"/>
    </source>
</evidence>
<gene>
    <name evidence="3" type="ORF">ACFSVM_10185</name>
</gene>
<reference evidence="4" key="1">
    <citation type="journal article" date="2019" name="Int. J. Syst. Evol. Microbiol.">
        <title>The Global Catalogue of Microorganisms (GCM) 10K type strain sequencing project: providing services to taxonomists for standard genome sequencing and annotation.</title>
        <authorList>
            <consortium name="The Broad Institute Genomics Platform"/>
            <consortium name="The Broad Institute Genome Sequencing Center for Infectious Disease"/>
            <person name="Wu L."/>
            <person name="Ma J."/>
        </authorList>
    </citation>
    <scope>NUCLEOTIDE SEQUENCE [LARGE SCALE GENOMIC DNA]</scope>
    <source>
        <strain evidence="4">KCTC 33849</strain>
    </source>
</reference>
<dbReference type="EMBL" id="JBHUMJ010000002">
    <property type="protein sequence ID" value="MFD2700836.1"/>
    <property type="molecule type" value="Genomic_DNA"/>
</dbReference>
<feature type="signal peptide" evidence="1">
    <location>
        <begin position="1"/>
        <end position="25"/>
    </location>
</feature>
<keyword evidence="4" id="KW-1185">Reference proteome</keyword>
<feature type="domain" description="DUF4825" evidence="2">
    <location>
        <begin position="32"/>
        <end position="123"/>
    </location>
</feature>
<dbReference type="PROSITE" id="PS51257">
    <property type="entry name" value="PROKAR_LIPOPROTEIN"/>
    <property type="match status" value="1"/>
</dbReference>
<sequence length="165" mass="19041">MREKIKLFMSLLFAVFLLSGCNSYSNDNDVDLFQYKGSYVGDNSAVFNSVINIEGAKHLSGLELKTKEKPYGIIVNYDWSDSELNGKKTAINNASYLFVLLQNVEWINFNFERGDGIEEYKITRDNLQTWYGRNLDMIDKEDQLKVLITESLEDEEKVNQLRTKG</sequence>
<keyword evidence="1" id="KW-0732">Signal</keyword>
<protein>
    <submittedName>
        <fullName evidence="3">DUF4825 domain-containing protein</fullName>
    </submittedName>
</protein>
<dbReference type="Proteomes" id="UP001597540">
    <property type="component" value="Unassembled WGS sequence"/>
</dbReference>
<dbReference type="InterPro" id="IPR032250">
    <property type="entry name" value="DUF4825"/>
</dbReference>
<dbReference type="Pfam" id="PF16107">
    <property type="entry name" value="DUF4825"/>
    <property type="match status" value="1"/>
</dbReference>
<comment type="caution">
    <text evidence="3">The sequence shown here is derived from an EMBL/GenBank/DDBJ whole genome shotgun (WGS) entry which is preliminary data.</text>
</comment>
<evidence type="ECO:0000259" key="2">
    <source>
        <dbReference type="Pfam" id="PF16107"/>
    </source>
</evidence>
<feature type="chain" id="PRO_5046755197" evidence="1">
    <location>
        <begin position="26"/>
        <end position="165"/>
    </location>
</feature>
<organism evidence="3 4">
    <name type="scientific">Paenibacillus shunpengii</name>
    <dbReference type="NCBI Taxonomy" id="2054424"/>
    <lineage>
        <taxon>Bacteria</taxon>
        <taxon>Bacillati</taxon>
        <taxon>Bacillota</taxon>
        <taxon>Bacilli</taxon>
        <taxon>Bacillales</taxon>
        <taxon>Paenibacillaceae</taxon>
        <taxon>Paenibacillus</taxon>
    </lineage>
</organism>
<evidence type="ECO:0000256" key="1">
    <source>
        <dbReference type="SAM" id="SignalP"/>
    </source>
</evidence>